<dbReference type="OrthoDB" id="9780518at2"/>
<organism evidence="3 4">
    <name type="scientific">Peribacillus deserti</name>
    <dbReference type="NCBI Taxonomy" id="673318"/>
    <lineage>
        <taxon>Bacteria</taxon>
        <taxon>Bacillati</taxon>
        <taxon>Bacillota</taxon>
        <taxon>Bacilli</taxon>
        <taxon>Bacillales</taxon>
        <taxon>Bacillaceae</taxon>
        <taxon>Peribacillus</taxon>
    </lineage>
</organism>
<dbReference type="AlphaFoldDB" id="A0A2N5M8A4"/>
<dbReference type="InterPro" id="IPR050766">
    <property type="entry name" value="Bact_Lucif_Oxidored"/>
</dbReference>
<reference evidence="3 4" key="1">
    <citation type="submission" date="2017-11" db="EMBL/GenBank/DDBJ databases">
        <title>Comparitive Functional Genomics of Dry Heat Resistant strains isolated from the Viking Spacecraft.</title>
        <authorList>
            <person name="Seuylemezian A."/>
            <person name="Cooper K."/>
            <person name="Vaishampayan P."/>
        </authorList>
    </citation>
    <scope>NUCLEOTIDE SEQUENCE [LARGE SCALE GENOMIC DNA]</scope>
    <source>
        <strain evidence="3 4">V1-29</strain>
    </source>
</reference>
<dbReference type="Pfam" id="PF00296">
    <property type="entry name" value="Bac_luciferase"/>
    <property type="match status" value="1"/>
</dbReference>
<name>A0A2N5M8A4_9BACI</name>
<dbReference type="InterPro" id="IPR011251">
    <property type="entry name" value="Luciferase-like_dom"/>
</dbReference>
<proteinExistence type="predicted"/>
<dbReference type="RefSeq" id="WP_101640985.1">
    <property type="nucleotide sequence ID" value="NZ_PGUY01000020.1"/>
</dbReference>
<evidence type="ECO:0000259" key="2">
    <source>
        <dbReference type="Pfam" id="PF00296"/>
    </source>
</evidence>
<feature type="domain" description="Luciferase-like" evidence="2">
    <location>
        <begin position="4"/>
        <end position="297"/>
    </location>
</feature>
<dbReference type="EMBL" id="PGUY01000020">
    <property type="protein sequence ID" value="PLT30611.1"/>
    <property type="molecule type" value="Genomic_DNA"/>
</dbReference>
<dbReference type="InterPro" id="IPR019949">
    <property type="entry name" value="CmoO-like"/>
</dbReference>
<dbReference type="GO" id="GO:0005829">
    <property type="term" value="C:cytosol"/>
    <property type="evidence" value="ECO:0007669"/>
    <property type="project" value="TreeGrafter"/>
</dbReference>
<dbReference type="SUPFAM" id="SSF51679">
    <property type="entry name" value="Bacterial luciferase-like"/>
    <property type="match status" value="1"/>
</dbReference>
<gene>
    <name evidence="3" type="ORF">CUU66_07135</name>
</gene>
<evidence type="ECO:0000313" key="3">
    <source>
        <dbReference type="EMBL" id="PLT30611.1"/>
    </source>
</evidence>
<dbReference type="Proteomes" id="UP000234748">
    <property type="component" value="Unassembled WGS sequence"/>
</dbReference>
<dbReference type="FunFam" id="3.20.20.30:FF:000002">
    <property type="entry name" value="LLM class flavin-dependent oxidoreductase"/>
    <property type="match status" value="1"/>
</dbReference>
<dbReference type="NCBIfam" id="TIGR03558">
    <property type="entry name" value="oxido_grp_1"/>
    <property type="match status" value="1"/>
</dbReference>
<dbReference type="PANTHER" id="PTHR30137:SF19">
    <property type="entry name" value="LUCIFERASE-LIKE MONOOXYGENASE"/>
    <property type="match status" value="1"/>
</dbReference>
<accession>A0A2N5M8A4</accession>
<evidence type="ECO:0000313" key="4">
    <source>
        <dbReference type="Proteomes" id="UP000234748"/>
    </source>
</evidence>
<protein>
    <submittedName>
        <fullName evidence="3">LLM class flavin-dependent oxidoreductase</fullName>
    </submittedName>
</protein>
<dbReference type="CDD" id="cd00347">
    <property type="entry name" value="Flavin_utilizing_monoxygenases"/>
    <property type="match status" value="1"/>
</dbReference>
<comment type="similarity">
    <text evidence="1">To bacterial alkanal monooxygenase alpha and beta chains.</text>
</comment>
<comment type="caution">
    <text evidence="3">The sequence shown here is derived from an EMBL/GenBank/DDBJ whole genome shotgun (WGS) entry which is preliminary data.</text>
</comment>
<dbReference type="GO" id="GO:0016705">
    <property type="term" value="F:oxidoreductase activity, acting on paired donors, with incorporation or reduction of molecular oxygen"/>
    <property type="evidence" value="ECO:0007669"/>
    <property type="project" value="InterPro"/>
</dbReference>
<evidence type="ECO:0000256" key="1">
    <source>
        <dbReference type="ARBA" id="ARBA00007789"/>
    </source>
</evidence>
<dbReference type="PANTHER" id="PTHR30137">
    <property type="entry name" value="LUCIFERASE-LIKE MONOOXYGENASE"/>
    <property type="match status" value="1"/>
</dbReference>
<dbReference type="Gene3D" id="3.20.20.30">
    <property type="entry name" value="Luciferase-like domain"/>
    <property type="match status" value="1"/>
</dbReference>
<sequence length="333" mass="36733">MKLSILDQAPILSGADPRSALLESAKLAQIAEKLGYSRYWIAEHHDLKGLACPAPEVMLGYIGALTKKIRIGSGAILLPHYKPYKVAETFNMLATLFPGRIDLGIGRAPGGSAEAAAALSGNFLKNVWKMPETLQELLHFLHNDFPDDSMFSKVSAAPLPENPPKPWLLGTSHKSSVLAAENGTSYVFGQFMSDKNGADIVKNYQQHFKKNEFSAQPEVIVTVSAFCAETEELAEDLVLSHFIWTLQQETGQNEKGLPAAAKAKKYIMSDEEKNRFASYKNKTVYGNPAQVKNKLLSIAAEYNTDEIMIVTITPTYEERIESYKLIAGEMLSF</sequence>
<dbReference type="InterPro" id="IPR036661">
    <property type="entry name" value="Luciferase-like_sf"/>
</dbReference>
<keyword evidence="4" id="KW-1185">Reference proteome</keyword>